<keyword evidence="3 7" id="KW-0812">Transmembrane</keyword>
<feature type="transmembrane region" description="Helical" evidence="7">
    <location>
        <begin position="417"/>
        <end position="436"/>
    </location>
</feature>
<evidence type="ECO:0000256" key="3">
    <source>
        <dbReference type="ARBA" id="ARBA00022692"/>
    </source>
</evidence>
<evidence type="ECO:0000313" key="9">
    <source>
        <dbReference type="Proteomes" id="UP001152798"/>
    </source>
</evidence>
<evidence type="ECO:0000256" key="5">
    <source>
        <dbReference type="ARBA" id="ARBA00022989"/>
    </source>
</evidence>
<proteinExistence type="inferred from homology"/>
<dbReference type="Gene3D" id="1.20.1250.20">
    <property type="entry name" value="MFS general substrate transporter like domains"/>
    <property type="match status" value="1"/>
</dbReference>
<dbReference type="OrthoDB" id="8904098at2759"/>
<comment type="subcellular location">
    <subcellularLocation>
        <location evidence="1">Membrane</location>
        <topology evidence="1">Multi-pass membrane protein</topology>
    </subcellularLocation>
</comment>
<feature type="transmembrane region" description="Helical" evidence="7">
    <location>
        <begin position="448"/>
        <end position="466"/>
    </location>
</feature>
<feature type="transmembrane region" description="Helical" evidence="7">
    <location>
        <begin position="272"/>
        <end position="288"/>
    </location>
</feature>
<protein>
    <submittedName>
        <fullName evidence="8">Uncharacterized protein</fullName>
    </submittedName>
</protein>
<evidence type="ECO:0000313" key="8">
    <source>
        <dbReference type="EMBL" id="CAH1404390.1"/>
    </source>
</evidence>
<feature type="transmembrane region" description="Helical" evidence="7">
    <location>
        <begin position="344"/>
        <end position="364"/>
    </location>
</feature>
<dbReference type="SUPFAM" id="SSF103473">
    <property type="entry name" value="MFS general substrate transporter"/>
    <property type="match status" value="1"/>
</dbReference>
<feature type="transmembrane region" description="Helical" evidence="7">
    <location>
        <begin position="120"/>
        <end position="144"/>
    </location>
</feature>
<reference evidence="8" key="1">
    <citation type="submission" date="2022-01" db="EMBL/GenBank/DDBJ databases">
        <authorList>
            <person name="King R."/>
        </authorList>
    </citation>
    <scope>NUCLEOTIDE SEQUENCE</scope>
</reference>
<feature type="transmembrane region" description="Helical" evidence="7">
    <location>
        <begin position="156"/>
        <end position="179"/>
    </location>
</feature>
<feature type="transmembrane region" description="Helical" evidence="7">
    <location>
        <begin position="60"/>
        <end position="84"/>
    </location>
</feature>
<gene>
    <name evidence="8" type="ORF">NEZAVI_LOCUS12809</name>
</gene>
<name>A0A9P0HM21_NEZVI</name>
<comment type="similarity">
    <text evidence="2">Belongs to the major facilitator superfamily. Proton-dependent oligopeptide transporter (POT/PTR) (TC 2.A.17) family.</text>
</comment>
<dbReference type="InterPro" id="IPR000109">
    <property type="entry name" value="POT_fam"/>
</dbReference>
<dbReference type="EMBL" id="OV725082">
    <property type="protein sequence ID" value="CAH1404390.1"/>
    <property type="molecule type" value="Genomic_DNA"/>
</dbReference>
<dbReference type="GO" id="GO:0022857">
    <property type="term" value="F:transmembrane transporter activity"/>
    <property type="evidence" value="ECO:0007669"/>
    <property type="project" value="InterPro"/>
</dbReference>
<dbReference type="AlphaFoldDB" id="A0A9P0HM21"/>
<feature type="transmembrane region" description="Helical" evidence="7">
    <location>
        <begin position="376"/>
        <end position="396"/>
    </location>
</feature>
<keyword evidence="9" id="KW-1185">Reference proteome</keyword>
<dbReference type="InterPro" id="IPR036259">
    <property type="entry name" value="MFS_trans_sf"/>
</dbReference>
<organism evidence="8 9">
    <name type="scientific">Nezara viridula</name>
    <name type="common">Southern green stink bug</name>
    <name type="synonym">Cimex viridulus</name>
    <dbReference type="NCBI Taxonomy" id="85310"/>
    <lineage>
        <taxon>Eukaryota</taxon>
        <taxon>Metazoa</taxon>
        <taxon>Ecdysozoa</taxon>
        <taxon>Arthropoda</taxon>
        <taxon>Hexapoda</taxon>
        <taxon>Insecta</taxon>
        <taxon>Pterygota</taxon>
        <taxon>Neoptera</taxon>
        <taxon>Paraneoptera</taxon>
        <taxon>Hemiptera</taxon>
        <taxon>Heteroptera</taxon>
        <taxon>Panheteroptera</taxon>
        <taxon>Pentatomomorpha</taxon>
        <taxon>Pentatomoidea</taxon>
        <taxon>Pentatomidae</taxon>
        <taxon>Pentatominae</taxon>
        <taxon>Nezara</taxon>
    </lineage>
</organism>
<dbReference type="Pfam" id="PF00854">
    <property type="entry name" value="PTR2"/>
    <property type="match status" value="1"/>
</dbReference>
<keyword evidence="4" id="KW-0571">Peptide transport</keyword>
<keyword evidence="4" id="KW-0813">Transport</keyword>
<sequence length="488" mass="56067">MKGEVFPKGGNVEIEQVQFPVFGYVYLVLTVLIQFVWGGMKAAKILLLVDELEFSENEAVIIIHLQASLMDLVMCVGNILANLYCGPYFTCVLQDLLKALFTCPVCTLSTMGIMDLSSRRYLYVSGQVLGIFTAFGNSCVATFLANQFDTDNYVKFNRAMLVLTLVCSAIGIFTIPHLIQYYQCFWTETCYSMVWICEWALCITTLLVFLILYKKLQHKRPKYSINYMLLKLTRDASKKKQREAKSGTVRDRPLLEYSDLYSPQFRRDAQKILSMWTFYLPLAGYWALHSQQATTWILQAKRLDGNLFGWSTVLPNELWGLIPLTGIVVRMMVQTFKEDTKYPLRMTVVSQLIMGIAFLLAAILEKYIMDAEDYKVHMVWALPQLLLVSISDIILVSSYRKFIIREVPPNFRGVTQTLFVLSRCLGNAIVVLVNLMEMHTGFPNRLGQFIIYASVLNVFLIMFTVLNRKFERLLRRERDSIIRSSTSN</sequence>
<evidence type="ECO:0000256" key="2">
    <source>
        <dbReference type="ARBA" id="ARBA00005982"/>
    </source>
</evidence>
<keyword evidence="6 7" id="KW-0472">Membrane</keyword>
<evidence type="ECO:0000256" key="4">
    <source>
        <dbReference type="ARBA" id="ARBA00022856"/>
    </source>
</evidence>
<evidence type="ECO:0000256" key="6">
    <source>
        <dbReference type="ARBA" id="ARBA00023136"/>
    </source>
</evidence>
<accession>A0A9P0HM21</accession>
<dbReference type="GO" id="GO:0015833">
    <property type="term" value="P:peptide transport"/>
    <property type="evidence" value="ECO:0007669"/>
    <property type="project" value="UniProtKB-KW"/>
</dbReference>
<dbReference type="PANTHER" id="PTHR11654">
    <property type="entry name" value="OLIGOPEPTIDE TRANSPORTER-RELATED"/>
    <property type="match status" value="1"/>
</dbReference>
<keyword evidence="5 7" id="KW-1133">Transmembrane helix</keyword>
<feature type="transmembrane region" description="Helical" evidence="7">
    <location>
        <begin position="191"/>
        <end position="213"/>
    </location>
</feature>
<evidence type="ECO:0000256" key="7">
    <source>
        <dbReference type="SAM" id="Phobius"/>
    </source>
</evidence>
<evidence type="ECO:0000256" key="1">
    <source>
        <dbReference type="ARBA" id="ARBA00004141"/>
    </source>
</evidence>
<feature type="transmembrane region" description="Helical" evidence="7">
    <location>
        <begin position="308"/>
        <end position="332"/>
    </location>
</feature>
<dbReference type="Proteomes" id="UP001152798">
    <property type="component" value="Chromosome 6"/>
</dbReference>
<dbReference type="GO" id="GO:0016020">
    <property type="term" value="C:membrane"/>
    <property type="evidence" value="ECO:0007669"/>
    <property type="project" value="UniProtKB-SubCell"/>
</dbReference>
<feature type="transmembrane region" description="Helical" evidence="7">
    <location>
        <begin position="21"/>
        <end position="40"/>
    </location>
</feature>
<feature type="transmembrane region" description="Helical" evidence="7">
    <location>
        <begin position="96"/>
        <end position="114"/>
    </location>
</feature>
<keyword evidence="4" id="KW-0653">Protein transport</keyword>